<name>A0ABT0BMD7_9SPHN</name>
<proteinExistence type="predicted"/>
<sequence length="158" mass="18006">MLKRRWLWRGAVKYILIVGAAYSVLGVSTRFINDGASITGAIAEIITGLVLATAVFAAIWLYWLWCIPRSARNTWKQLHLDGLPTFYVFDDEGIRISNDRGSSIYEWPMICSWIENEHLMMLFRTKLMFHAIPKSQVSSEEIAKLRAALIAAEIPEKC</sequence>
<dbReference type="InterPro" id="IPR025588">
    <property type="entry name" value="YcxB-like_C"/>
</dbReference>
<evidence type="ECO:0000313" key="3">
    <source>
        <dbReference type="EMBL" id="MCJ2186215.1"/>
    </source>
</evidence>
<accession>A0ABT0BMD7</accession>
<evidence type="ECO:0000259" key="2">
    <source>
        <dbReference type="Pfam" id="PF14317"/>
    </source>
</evidence>
<reference evidence="3 4" key="1">
    <citation type="submission" date="2022-04" db="EMBL/GenBank/DDBJ databases">
        <title>Identification of a novel bacterium isolated from mangrove sediments.</title>
        <authorList>
            <person name="Pan X."/>
        </authorList>
    </citation>
    <scope>NUCLEOTIDE SEQUENCE [LARGE SCALE GENOMIC DNA]</scope>
    <source>
        <strain evidence="3 4">B2638</strain>
    </source>
</reference>
<dbReference type="Pfam" id="PF14317">
    <property type="entry name" value="YcxB"/>
    <property type="match status" value="1"/>
</dbReference>
<keyword evidence="1" id="KW-0812">Transmembrane</keyword>
<feature type="transmembrane region" description="Helical" evidence="1">
    <location>
        <begin position="38"/>
        <end position="65"/>
    </location>
</feature>
<comment type="caution">
    <text evidence="3">The sequence shown here is derived from an EMBL/GenBank/DDBJ whole genome shotgun (WGS) entry which is preliminary data.</text>
</comment>
<evidence type="ECO:0000313" key="4">
    <source>
        <dbReference type="Proteomes" id="UP001202281"/>
    </source>
</evidence>
<protein>
    <submittedName>
        <fullName evidence="3">YcxB family protein</fullName>
    </submittedName>
</protein>
<keyword evidence="4" id="KW-1185">Reference proteome</keyword>
<evidence type="ECO:0000256" key="1">
    <source>
        <dbReference type="SAM" id="Phobius"/>
    </source>
</evidence>
<dbReference type="EMBL" id="JALHLG010000005">
    <property type="protein sequence ID" value="MCJ2186215.1"/>
    <property type="molecule type" value="Genomic_DNA"/>
</dbReference>
<gene>
    <name evidence="3" type="ORF">MTR66_05215</name>
</gene>
<feature type="domain" description="YcxB-like C-terminal" evidence="2">
    <location>
        <begin position="89"/>
        <end position="148"/>
    </location>
</feature>
<keyword evidence="1" id="KW-0472">Membrane</keyword>
<feature type="transmembrane region" description="Helical" evidence="1">
    <location>
        <begin position="12"/>
        <end position="32"/>
    </location>
</feature>
<organism evidence="3 4">
    <name type="scientific">Novosphingobium beihaiensis</name>
    <dbReference type="NCBI Taxonomy" id="2930389"/>
    <lineage>
        <taxon>Bacteria</taxon>
        <taxon>Pseudomonadati</taxon>
        <taxon>Pseudomonadota</taxon>
        <taxon>Alphaproteobacteria</taxon>
        <taxon>Sphingomonadales</taxon>
        <taxon>Sphingomonadaceae</taxon>
        <taxon>Novosphingobium</taxon>
    </lineage>
</organism>
<keyword evidence="1" id="KW-1133">Transmembrane helix</keyword>
<dbReference type="RefSeq" id="WP_243918475.1">
    <property type="nucleotide sequence ID" value="NZ_JALHLG010000005.1"/>
</dbReference>
<dbReference type="Proteomes" id="UP001202281">
    <property type="component" value="Unassembled WGS sequence"/>
</dbReference>